<dbReference type="EMBL" id="BMAV01008410">
    <property type="protein sequence ID" value="GFY52005.1"/>
    <property type="molecule type" value="Genomic_DNA"/>
</dbReference>
<accession>A0A8X7C1M0</accession>
<dbReference type="AlphaFoldDB" id="A0A8X7C1M0"/>
<organism evidence="1 2">
    <name type="scientific">Trichonephila inaurata madagascariensis</name>
    <dbReference type="NCBI Taxonomy" id="2747483"/>
    <lineage>
        <taxon>Eukaryota</taxon>
        <taxon>Metazoa</taxon>
        <taxon>Ecdysozoa</taxon>
        <taxon>Arthropoda</taxon>
        <taxon>Chelicerata</taxon>
        <taxon>Arachnida</taxon>
        <taxon>Araneae</taxon>
        <taxon>Araneomorphae</taxon>
        <taxon>Entelegynae</taxon>
        <taxon>Araneoidea</taxon>
        <taxon>Nephilidae</taxon>
        <taxon>Trichonephila</taxon>
        <taxon>Trichonephila inaurata</taxon>
    </lineage>
</organism>
<sequence length="76" mass="8563">MKKASQYTDPTDKNTLVRFKRDLTQSPSDINNDTEQTLLPLLGYAHQELNLGPVLQIPFRNSAPTQSCKISFSPEL</sequence>
<gene>
    <name evidence="1" type="ORF">TNIN_365681</name>
</gene>
<proteinExistence type="predicted"/>
<dbReference type="Proteomes" id="UP000886998">
    <property type="component" value="Unassembled WGS sequence"/>
</dbReference>
<reference evidence="1" key="1">
    <citation type="submission" date="2020-08" db="EMBL/GenBank/DDBJ databases">
        <title>Multicomponent nature underlies the extraordinary mechanical properties of spider dragline silk.</title>
        <authorList>
            <person name="Kono N."/>
            <person name="Nakamura H."/>
            <person name="Mori M."/>
            <person name="Yoshida Y."/>
            <person name="Ohtoshi R."/>
            <person name="Malay A.D."/>
            <person name="Moran D.A.P."/>
            <person name="Tomita M."/>
            <person name="Numata K."/>
            <person name="Arakawa K."/>
        </authorList>
    </citation>
    <scope>NUCLEOTIDE SEQUENCE</scope>
</reference>
<evidence type="ECO:0000313" key="2">
    <source>
        <dbReference type="Proteomes" id="UP000886998"/>
    </source>
</evidence>
<name>A0A8X7C1M0_9ARAC</name>
<protein>
    <submittedName>
        <fullName evidence="1">Uncharacterized protein</fullName>
    </submittedName>
</protein>
<comment type="caution">
    <text evidence="1">The sequence shown here is derived from an EMBL/GenBank/DDBJ whole genome shotgun (WGS) entry which is preliminary data.</text>
</comment>
<evidence type="ECO:0000313" key="1">
    <source>
        <dbReference type="EMBL" id="GFY52005.1"/>
    </source>
</evidence>
<keyword evidence="2" id="KW-1185">Reference proteome</keyword>